<gene>
    <name evidence="2" type="ORF">PSYICH_LOCUS10848</name>
</gene>
<feature type="region of interest" description="Disordered" evidence="1">
    <location>
        <begin position="359"/>
        <end position="384"/>
    </location>
</feature>
<keyword evidence="3" id="KW-1185">Reference proteome</keyword>
<name>A0A9P0CVX0_9CUCU</name>
<protein>
    <submittedName>
        <fullName evidence="2">Uncharacterized protein</fullName>
    </submittedName>
</protein>
<evidence type="ECO:0000313" key="2">
    <source>
        <dbReference type="EMBL" id="CAH1110382.1"/>
    </source>
</evidence>
<reference evidence="2" key="1">
    <citation type="submission" date="2022-01" db="EMBL/GenBank/DDBJ databases">
        <authorList>
            <person name="King R."/>
        </authorList>
    </citation>
    <scope>NUCLEOTIDE SEQUENCE</scope>
</reference>
<organism evidence="2 3">
    <name type="scientific">Psylliodes chrysocephalus</name>
    <dbReference type="NCBI Taxonomy" id="3402493"/>
    <lineage>
        <taxon>Eukaryota</taxon>
        <taxon>Metazoa</taxon>
        <taxon>Ecdysozoa</taxon>
        <taxon>Arthropoda</taxon>
        <taxon>Hexapoda</taxon>
        <taxon>Insecta</taxon>
        <taxon>Pterygota</taxon>
        <taxon>Neoptera</taxon>
        <taxon>Endopterygota</taxon>
        <taxon>Coleoptera</taxon>
        <taxon>Polyphaga</taxon>
        <taxon>Cucujiformia</taxon>
        <taxon>Chrysomeloidea</taxon>
        <taxon>Chrysomelidae</taxon>
        <taxon>Galerucinae</taxon>
        <taxon>Alticini</taxon>
        <taxon>Psylliodes</taxon>
    </lineage>
</organism>
<proteinExistence type="predicted"/>
<dbReference type="Proteomes" id="UP001153636">
    <property type="component" value="Chromosome 5"/>
</dbReference>
<dbReference type="PANTHER" id="PTHR10773">
    <property type="entry name" value="DNA-DIRECTED RNA POLYMERASES I, II, AND III SUBUNIT RPABC2"/>
    <property type="match status" value="1"/>
</dbReference>
<accession>A0A9P0CVX0</accession>
<feature type="region of interest" description="Disordered" evidence="1">
    <location>
        <begin position="172"/>
        <end position="200"/>
    </location>
</feature>
<dbReference type="EMBL" id="OV651817">
    <property type="protein sequence ID" value="CAH1110382.1"/>
    <property type="molecule type" value="Genomic_DNA"/>
</dbReference>
<sequence>MSRGQKLVRACLKLSDTSFSIVQPVTNINVIEPYSQVITDRAEPDTKMNPITLSTVFNNSDTYEWKNQTNLTVYQLDEELSSVINEVLTEPVAPIIPDSNLQDDCTQLELKTKQISPPTPPLYVTHITAENSMYQLTCDPHNAVQLFPNNTIADIDIDDSEISNENQPEENIVNTALSPPSDSAQQDAEDNEEQVPGNNSCVPTVPATTCSAYQILKTERNRRSLGIAYKGCKKKGNDITRNVQKSARNVKERCLHKSLEQKSQRSFLCGQFTDKDRQKIFKQFWQYSWKEKRMFVKGLVATRKIIRRRKIENKQKEKNEGHDIPMPKADGTKVRVCRKFFIKTLYLGEDTFKRWVKGDPSCESTVSSEEIEEPDEPLPKKSKQTIKEAPDLAENIQYWNYENVESNLTSLRPGRNKPSDPVVTDIRAIQYLPDGPILYKTDHLAEYKTLPQRRGRFDYKNSPNPLYVERLPIAESKYKQLQLKSVMDTDHHAFYDNLPFKKDEKEKMEQKECFVCSVKIVIFKMYATFFEL</sequence>
<evidence type="ECO:0000313" key="3">
    <source>
        <dbReference type="Proteomes" id="UP001153636"/>
    </source>
</evidence>
<dbReference type="OrthoDB" id="6773068at2759"/>
<dbReference type="PANTHER" id="PTHR10773:SF19">
    <property type="match status" value="1"/>
</dbReference>
<feature type="compositionally biased region" description="Polar residues" evidence="1">
    <location>
        <begin position="172"/>
        <end position="186"/>
    </location>
</feature>
<dbReference type="AlphaFoldDB" id="A0A9P0CVX0"/>
<evidence type="ECO:0000256" key="1">
    <source>
        <dbReference type="SAM" id="MobiDB-lite"/>
    </source>
</evidence>